<evidence type="ECO:0000313" key="3">
    <source>
        <dbReference type="Proteomes" id="UP000575985"/>
    </source>
</evidence>
<evidence type="ECO:0000256" key="1">
    <source>
        <dbReference type="SAM" id="MobiDB-lite"/>
    </source>
</evidence>
<gene>
    <name evidence="2" type="ORF">HNR12_003355</name>
</gene>
<accession>A0A853BNP0</accession>
<dbReference type="EMBL" id="JACCFO010000001">
    <property type="protein sequence ID" value="NYI97078.1"/>
    <property type="molecule type" value="Genomic_DNA"/>
</dbReference>
<feature type="compositionally biased region" description="Low complexity" evidence="1">
    <location>
        <begin position="301"/>
        <end position="314"/>
    </location>
</feature>
<feature type="compositionally biased region" description="Basic and acidic residues" evidence="1">
    <location>
        <begin position="205"/>
        <end position="220"/>
    </location>
</feature>
<feature type="region of interest" description="Disordered" evidence="1">
    <location>
        <begin position="501"/>
        <end position="618"/>
    </location>
</feature>
<feature type="compositionally biased region" description="Basic residues" evidence="1">
    <location>
        <begin position="609"/>
        <end position="618"/>
    </location>
</feature>
<feature type="region of interest" description="Disordered" evidence="1">
    <location>
        <begin position="297"/>
        <end position="336"/>
    </location>
</feature>
<proteinExistence type="predicted"/>
<name>A0A853BNP0_9ACTN</name>
<dbReference type="RefSeq" id="WP_179768361.1">
    <property type="nucleotide sequence ID" value="NZ_JACCFO010000001.1"/>
</dbReference>
<protein>
    <submittedName>
        <fullName evidence="2">Uncharacterized protein</fullName>
    </submittedName>
</protein>
<keyword evidence="3" id="KW-1185">Reference proteome</keyword>
<dbReference type="Proteomes" id="UP000575985">
    <property type="component" value="Unassembled WGS sequence"/>
</dbReference>
<feature type="compositionally biased region" description="Low complexity" evidence="1">
    <location>
        <begin position="555"/>
        <end position="565"/>
    </location>
</feature>
<feature type="compositionally biased region" description="Pro residues" evidence="1">
    <location>
        <begin position="566"/>
        <end position="576"/>
    </location>
</feature>
<organism evidence="2 3">
    <name type="scientific">Streptomonospora nanhaiensis</name>
    <dbReference type="NCBI Taxonomy" id="1323731"/>
    <lineage>
        <taxon>Bacteria</taxon>
        <taxon>Bacillati</taxon>
        <taxon>Actinomycetota</taxon>
        <taxon>Actinomycetes</taxon>
        <taxon>Streptosporangiales</taxon>
        <taxon>Nocardiopsidaceae</taxon>
        <taxon>Streptomonospora</taxon>
    </lineage>
</organism>
<comment type="caution">
    <text evidence="2">The sequence shown here is derived from an EMBL/GenBank/DDBJ whole genome shotgun (WGS) entry which is preliminary data.</text>
</comment>
<feature type="compositionally biased region" description="Low complexity" evidence="1">
    <location>
        <begin position="501"/>
        <end position="527"/>
    </location>
</feature>
<feature type="region of interest" description="Disordered" evidence="1">
    <location>
        <begin position="205"/>
        <end position="224"/>
    </location>
</feature>
<dbReference type="AlphaFoldDB" id="A0A853BNP0"/>
<sequence>MSEFAPMFDDPRAVPFGGMDESRILPALTEVLDSLADLPKLRYAQGAIARRLEEFDHARFAYHGLWTTTREVYGDARQILDLGLDRAAGTDPDTRERVRRLREAVDALPGSAAVDPDFTTERATADSARHLGVDDEHVRRRLGEGLRFLANAAAAYQERRRALEAGWAALRRALDSAEAVVPGDTAGRGSLGGTNGRHGEIGEAARRGWARRGSERERRTPAARPAPEVLAALEIVDGELSLRGGDGLLAESREWLERLTGDRAPEAFAATGPPAGAASHPAVDGAARPVVDRAAGQAVDGAAGPPARTAEAAPGRGGRPPLFPRSTGGPDTPFGGVDDRELAAFLTGLAGWHGIEPVVGETETARDFRESRDRYRFQLPVAQEAYERARRLVAEIDAVEVRSEPAGSGADRAGLREARHRLRQAMDDLPGHLALAPARTLGAAWEGQRGHRSAESMSLDLALYNLDAAATEYGLHGNRLGAAARELSALVREVRPAVEAAKAAAPASPVPALANPKLPRNPATTRSAPPPAPGRTHRPRTPPTPTAPHRDAGRPRGCGVRTRPTGRPPSPPPGTPPTRHAGPPALDAGGPFLREPDCRKGQPTENPLRKPKGARVQV</sequence>
<reference evidence="2 3" key="1">
    <citation type="submission" date="2020-07" db="EMBL/GenBank/DDBJ databases">
        <title>Sequencing the genomes of 1000 actinobacteria strains.</title>
        <authorList>
            <person name="Klenk H.-P."/>
        </authorList>
    </citation>
    <scope>NUCLEOTIDE SEQUENCE [LARGE SCALE GENOMIC DNA]</scope>
    <source>
        <strain evidence="2 3">DSM 45927</strain>
    </source>
</reference>
<evidence type="ECO:0000313" key="2">
    <source>
        <dbReference type="EMBL" id="NYI97078.1"/>
    </source>
</evidence>